<feature type="region of interest" description="Disordered" evidence="1">
    <location>
        <begin position="1"/>
        <end position="29"/>
    </location>
</feature>
<name>A0A2A2M544_9BILA</name>
<dbReference type="Proteomes" id="UP000218231">
    <property type="component" value="Unassembled WGS sequence"/>
</dbReference>
<organism evidence="2 3">
    <name type="scientific">Diploscapter pachys</name>
    <dbReference type="NCBI Taxonomy" id="2018661"/>
    <lineage>
        <taxon>Eukaryota</taxon>
        <taxon>Metazoa</taxon>
        <taxon>Ecdysozoa</taxon>
        <taxon>Nematoda</taxon>
        <taxon>Chromadorea</taxon>
        <taxon>Rhabditida</taxon>
        <taxon>Rhabditina</taxon>
        <taxon>Rhabditomorpha</taxon>
        <taxon>Rhabditoidea</taxon>
        <taxon>Rhabditidae</taxon>
        <taxon>Diploscapter</taxon>
    </lineage>
</organism>
<evidence type="ECO:0000313" key="2">
    <source>
        <dbReference type="EMBL" id="PAV93347.1"/>
    </source>
</evidence>
<feature type="region of interest" description="Disordered" evidence="1">
    <location>
        <begin position="43"/>
        <end position="102"/>
    </location>
</feature>
<evidence type="ECO:0000313" key="3">
    <source>
        <dbReference type="Proteomes" id="UP000218231"/>
    </source>
</evidence>
<keyword evidence="3" id="KW-1185">Reference proteome</keyword>
<comment type="caution">
    <text evidence="2">The sequence shown here is derived from an EMBL/GenBank/DDBJ whole genome shotgun (WGS) entry which is preliminary data.</text>
</comment>
<protein>
    <submittedName>
        <fullName evidence="2">Uncharacterized protein</fullName>
    </submittedName>
</protein>
<evidence type="ECO:0000256" key="1">
    <source>
        <dbReference type="SAM" id="MobiDB-lite"/>
    </source>
</evidence>
<accession>A0A2A2M544</accession>
<sequence length="161" mass="17795">MLHGIAGGDQPAAEQAGQGGNAQARVGASEVVEGHAVPWRLNVTSTVDQMRPCRGASPLARHAVHPRTQQDRQVVPEEQQQRRAGEQYRQPQPQRRERRYDHARQCRQLDQCECPTHAAGYLKRASGMPQADPRHHRHDQPGHGADRQCMGGQARAGISQA</sequence>
<feature type="region of interest" description="Disordered" evidence="1">
    <location>
        <begin position="126"/>
        <end position="161"/>
    </location>
</feature>
<dbReference type="AlphaFoldDB" id="A0A2A2M544"/>
<proteinExistence type="predicted"/>
<gene>
    <name evidence="2" type="ORF">WR25_14115</name>
</gene>
<dbReference type="EMBL" id="LIAE01005429">
    <property type="protein sequence ID" value="PAV93347.1"/>
    <property type="molecule type" value="Genomic_DNA"/>
</dbReference>
<reference evidence="2 3" key="1">
    <citation type="journal article" date="2017" name="Curr. Biol.">
        <title>Genome architecture and evolution of a unichromosomal asexual nematode.</title>
        <authorList>
            <person name="Fradin H."/>
            <person name="Zegar C."/>
            <person name="Gutwein M."/>
            <person name="Lucas J."/>
            <person name="Kovtun M."/>
            <person name="Corcoran D."/>
            <person name="Baugh L.R."/>
            <person name="Kiontke K."/>
            <person name="Gunsalus K."/>
            <person name="Fitch D.H."/>
            <person name="Piano F."/>
        </authorList>
    </citation>
    <scope>NUCLEOTIDE SEQUENCE [LARGE SCALE GENOMIC DNA]</scope>
    <source>
        <strain evidence="2">PF1309</strain>
    </source>
</reference>
<feature type="compositionally biased region" description="Low complexity" evidence="1">
    <location>
        <begin position="8"/>
        <end position="28"/>
    </location>
</feature>